<evidence type="ECO:0000313" key="2">
    <source>
        <dbReference type="EMBL" id="GLQ06692.1"/>
    </source>
</evidence>
<dbReference type="InterPro" id="IPR002514">
    <property type="entry name" value="Transposase_8"/>
</dbReference>
<organism evidence="2 3">
    <name type="scientific">Sneathiella chinensis</name>
    <dbReference type="NCBI Taxonomy" id="349750"/>
    <lineage>
        <taxon>Bacteria</taxon>
        <taxon>Pseudomonadati</taxon>
        <taxon>Pseudomonadota</taxon>
        <taxon>Alphaproteobacteria</taxon>
        <taxon>Sneathiellales</taxon>
        <taxon>Sneathiellaceae</taxon>
        <taxon>Sneathiella</taxon>
    </lineage>
</organism>
<dbReference type="SUPFAM" id="SSF46689">
    <property type="entry name" value="Homeodomain-like"/>
    <property type="match status" value="1"/>
</dbReference>
<keyword evidence="3" id="KW-1185">Reference proteome</keyword>
<comment type="caution">
    <text evidence="2">The sequence shown here is derived from an EMBL/GenBank/DDBJ whole genome shotgun (WGS) entry which is preliminary data.</text>
</comment>
<dbReference type="InterPro" id="IPR009057">
    <property type="entry name" value="Homeodomain-like_sf"/>
</dbReference>
<evidence type="ECO:0000256" key="1">
    <source>
        <dbReference type="SAM" id="Coils"/>
    </source>
</evidence>
<dbReference type="PANTHER" id="PTHR33609:SF1">
    <property type="entry name" value="TRANSPOSASE"/>
    <property type="match status" value="1"/>
</dbReference>
<evidence type="ECO:0000313" key="3">
    <source>
        <dbReference type="Proteomes" id="UP001161409"/>
    </source>
</evidence>
<accession>A0ABQ5U3C3</accession>
<name>A0ABQ5U3C3_9PROT</name>
<dbReference type="InterPro" id="IPR052546">
    <property type="entry name" value="Transposase_8_domain"/>
</dbReference>
<protein>
    <submittedName>
        <fullName evidence="2">Transposase</fullName>
    </submittedName>
</protein>
<dbReference type="Pfam" id="PF01527">
    <property type="entry name" value="HTH_Tnp_1"/>
    <property type="match status" value="1"/>
</dbReference>
<sequence>MSRKQHSAEEIAAILDELDAGLSVPEALRKFGVSKATLYRWRKQARSSLDEEAARLRQVDEENSRLKNLLADAALEIHALKEQLARIKKQS</sequence>
<dbReference type="EMBL" id="BSNF01000006">
    <property type="protein sequence ID" value="GLQ06692.1"/>
    <property type="molecule type" value="Genomic_DNA"/>
</dbReference>
<dbReference type="RefSeq" id="WP_169560835.1">
    <property type="nucleotide sequence ID" value="NZ_BSNF01000006.1"/>
</dbReference>
<dbReference type="Proteomes" id="UP001161409">
    <property type="component" value="Unassembled WGS sequence"/>
</dbReference>
<dbReference type="PANTHER" id="PTHR33609">
    <property type="entry name" value="LOW CALCIUM RESPONSE LOCUS PROTEIN S"/>
    <property type="match status" value="1"/>
</dbReference>
<feature type="coiled-coil region" evidence="1">
    <location>
        <begin position="42"/>
        <end position="90"/>
    </location>
</feature>
<gene>
    <name evidence="2" type="ORF">GCM10007924_19130</name>
</gene>
<proteinExistence type="predicted"/>
<reference evidence="2" key="1">
    <citation type="journal article" date="2014" name="Int. J. Syst. Evol. Microbiol.">
        <title>Complete genome of a new Firmicutes species belonging to the dominant human colonic microbiota ('Ruminococcus bicirculans') reveals two chromosomes and a selective capacity to utilize plant glucans.</title>
        <authorList>
            <consortium name="NISC Comparative Sequencing Program"/>
            <person name="Wegmann U."/>
            <person name="Louis P."/>
            <person name="Goesmann A."/>
            <person name="Henrissat B."/>
            <person name="Duncan S.H."/>
            <person name="Flint H.J."/>
        </authorList>
    </citation>
    <scope>NUCLEOTIDE SEQUENCE</scope>
    <source>
        <strain evidence="2">NBRC 103408</strain>
    </source>
</reference>
<dbReference type="Gene3D" id="1.10.10.60">
    <property type="entry name" value="Homeodomain-like"/>
    <property type="match status" value="1"/>
</dbReference>
<keyword evidence="1" id="KW-0175">Coiled coil</keyword>
<reference evidence="2" key="2">
    <citation type="submission" date="2023-01" db="EMBL/GenBank/DDBJ databases">
        <title>Draft genome sequence of Sneathiella chinensis strain NBRC 103408.</title>
        <authorList>
            <person name="Sun Q."/>
            <person name="Mori K."/>
        </authorList>
    </citation>
    <scope>NUCLEOTIDE SEQUENCE</scope>
    <source>
        <strain evidence="2">NBRC 103408</strain>
    </source>
</reference>